<name>A0ABX6YKW3_9MICO</name>
<feature type="transmembrane region" description="Helical" evidence="1">
    <location>
        <begin position="60"/>
        <end position="79"/>
    </location>
</feature>
<protein>
    <submittedName>
        <fullName evidence="2">Uncharacterized protein</fullName>
    </submittedName>
</protein>
<keyword evidence="1" id="KW-1133">Transmembrane helix</keyword>
<dbReference type="EMBL" id="CP061169">
    <property type="protein sequence ID" value="QPZ39365.1"/>
    <property type="molecule type" value="Genomic_DNA"/>
</dbReference>
<dbReference type="Proteomes" id="UP000662814">
    <property type="component" value="Chromosome"/>
</dbReference>
<keyword evidence="3" id="KW-1185">Reference proteome</keyword>
<evidence type="ECO:0000256" key="1">
    <source>
        <dbReference type="SAM" id="Phobius"/>
    </source>
</evidence>
<evidence type="ECO:0000313" key="3">
    <source>
        <dbReference type="Proteomes" id="UP000662814"/>
    </source>
</evidence>
<feature type="transmembrane region" description="Helical" evidence="1">
    <location>
        <begin position="34"/>
        <end position="53"/>
    </location>
</feature>
<reference evidence="2 3" key="1">
    <citation type="submission" date="2020-12" db="EMBL/GenBank/DDBJ databases">
        <title>Microbacterium sp. HY060.</title>
        <authorList>
            <person name="Zhou J."/>
        </authorList>
    </citation>
    <scope>NUCLEOTIDE SEQUENCE [LARGE SCALE GENOMIC DNA]</scope>
    <source>
        <strain evidence="2 3">HY60</strain>
    </source>
</reference>
<keyword evidence="1" id="KW-0812">Transmembrane</keyword>
<accession>A0ABX6YKW3</accession>
<evidence type="ECO:0000313" key="2">
    <source>
        <dbReference type="EMBL" id="QPZ39365.1"/>
    </source>
</evidence>
<organism evidence="2 3">
    <name type="scientific">Paramicrobacterium chengjingii</name>
    <dbReference type="NCBI Taxonomy" id="2769067"/>
    <lineage>
        <taxon>Bacteria</taxon>
        <taxon>Bacillati</taxon>
        <taxon>Actinomycetota</taxon>
        <taxon>Actinomycetes</taxon>
        <taxon>Micrococcales</taxon>
        <taxon>Microbacteriaceae</taxon>
        <taxon>Paramicrobacterium</taxon>
    </lineage>
</organism>
<sequence length="335" mass="36085">MNSIPRSSLVALAAVFSVYHIARGVLTMGMPTHPAPVIVALCVYGVITVLALWPFGGRGLPTWAAALAFSCTVVITLLVTSQLDASADNGYATWHTNAEGTLLTILMVRGHKLMAAAGTLFLVIYSVAWCGFVGSAQIGVTGAVAWVVLAYVMTGALQKAEAGATQLMDAEREAVRWEAAQHAHRSERRERLETASRIAGPMLRDVVLATGRLTDAERDQARLLEARLRDDIRGRALVNDRVRDAALAARRRGIVVQLLDEGTIDDLDAAEQHRVLARVAEAIDAADTERLIVRTAPVRSDAAVTIVGVSTPPPESGDTEDDVDVWLEIPRRERS</sequence>
<gene>
    <name evidence="2" type="ORF">HCR76_04695</name>
</gene>
<dbReference type="RefSeq" id="WP_166988691.1">
    <property type="nucleotide sequence ID" value="NZ_CP061169.1"/>
</dbReference>
<proteinExistence type="predicted"/>
<keyword evidence="1" id="KW-0472">Membrane</keyword>
<feature type="transmembrane region" description="Helical" evidence="1">
    <location>
        <begin position="120"/>
        <end position="153"/>
    </location>
</feature>